<evidence type="ECO:0000259" key="3">
    <source>
        <dbReference type="PROSITE" id="PS50887"/>
    </source>
</evidence>
<feature type="domain" description="EAL" evidence="1">
    <location>
        <begin position="567"/>
        <end position="821"/>
    </location>
</feature>
<dbReference type="SMART" id="SM00304">
    <property type="entry name" value="HAMP"/>
    <property type="match status" value="1"/>
</dbReference>
<dbReference type="InterPro" id="IPR052155">
    <property type="entry name" value="Biofilm_reg_signaling"/>
</dbReference>
<dbReference type="CDD" id="cd06225">
    <property type="entry name" value="HAMP"/>
    <property type="match status" value="1"/>
</dbReference>
<dbReference type="PANTHER" id="PTHR44757:SF2">
    <property type="entry name" value="BIOFILM ARCHITECTURE MAINTENANCE PROTEIN MBAA"/>
    <property type="match status" value="1"/>
</dbReference>
<dbReference type="NCBIfam" id="TIGR00254">
    <property type="entry name" value="GGDEF"/>
    <property type="match status" value="1"/>
</dbReference>
<evidence type="ECO:0000259" key="1">
    <source>
        <dbReference type="PROSITE" id="PS50883"/>
    </source>
</evidence>
<dbReference type="Proteomes" id="UP001500279">
    <property type="component" value="Unassembled WGS sequence"/>
</dbReference>
<dbReference type="InterPro" id="IPR000160">
    <property type="entry name" value="GGDEF_dom"/>
</dbReference>
<dbReference type="SMART" id="SM00052">
    <property type="entry name" value="EAL"/>
    <property type="match status" value="1"/>
</dbReference>
<dbReference type="PROSITE" id="PS50887">
    <property type="entry name" value="GGDEF"/>
    <property type="match status" value="1"/>
</dbReference>
<dbReference type="InterPro" id="IPR001633">
    <property type="entry name" value="EAL_dom"/>
</dbReference>
<dbReference type="SUPFAM" id="SSF158472">
    <property type="entry name" value="HAMP domain-like"/>
    <property type="match status" value="1"/>
</dbReference>
<dbReference type="CDD" id="cd12914">
    <property type="entry name" value="PDC1_DGC_like"/>
    <property type="match status" value="1"/>
</dbReference>
<dbReference type="PROSITE" id="PS50883">
    <property type="entry name" value="EAL"/>
    <property type="match status" value="1"/>
</dbReference>
<dbReference type="InterPro" id="IPR043128">
    <property type="entry name" value="Rev_trsase/Diguanyl_cyclase"/>
</dbReference>
<dbReference type="Pfam" id="PF00563">
    <property type="entry name" value="EAL"/>
    <property type="match status" value="1"/>
</dbReference>
<evidence type="ECO:0000313" key="4">
    <source>
        <dbReference type="EMBL" id="GAA0750953.1"/>
    </source>
</evidence>
<dbReference type="InterPro" id="IPR003660">
    <property type="entry name" value="HAMP_dom"/>
</dbReference>
<proteinExistence type="predicted"/>
<evidence type="ECO:0008006" key="6">
    <source>
        <dbReference type="Google" id="ProtNLM"/>
    </source>
</evidence>
<comment type="caution">
    <text evidence="4">The sequence shown here is derived from an EMBL/GenBank/DDBJ whole genome shotgun (WGS) entry which is preliminary data.</text>
</comment>
<dbReference type="PROSITE" id="PS50885">
    <property type="entry name" value="HAMP"/>
    <property type="match status" value="1"/>
</dbReference>
<dbReference type="Gene3D" id="6.10.340.10">
    <property type="match status" value="1"/>
</dbReference>
<dbReference type="PANTHER" id="PTHR44757">
    <property type="entry name" value="DIGUANYLATE CYCLASE DGCP"/>
    <property type="match status" value="1"/>
</dbReference>
<sequence>MSLRSRLLCLVLLATLLPASLLGWRFLKENEAEIADAVSNLALSSNNVAAALDQRVQGTAQLHYGLAHSQLLDSADRVLCSAHLSAVRETYPQYTGIVTVLPDGQLHCDSLQSGRVVNLSDRNYVKRVLAGATGVSTEPAFGRLTGTAVLQVVYPARADDGALRYMLVASLNLQSFAEDARRQSLLEAAELLLLDDKGTVLASVGGKEVLHTPGASMAGSPLFALAQSGGMGEIIGVDGLRHVWAVADSPAMRAAGLRVLLGQPHQVLVASSRRHLREGLVVLIGAALLLFAGVWSLAEWGIRRPVVRITSMVRNLGAGDLNARIAPPYPRGELGGLMSALDSMANSLGRQRSAISELTEHLREAHSREISERETNEKQLTRLANFDGLTGLPNRTLFRDRLQQAIRRSRRSSKRLALMFLDIDRFKVINDSLGHEVGDQLLVAISDVLADCLRDSDSIARSGQAAAADEVFRLGGDEFMILTEGVNAGEAAAIARRILHALARPIKVGAHELFVTASIGITLNSDSGVDLDGLIKQADMAMYRSKELGRDTFCFFEEKMNRAATERHALEVQLRQALERGEFQLHYQPKANIRTGQVIGVEALLRWKPAGQALVAPDRFIAILEETGLIVPVGAWVFREACGQMMKWQRAGMRPLQVAVNVSARQFRHPELVQQIAGVLRETGLAPQLLEVELTESMLIDDSEVVSRTMAELGRMGVGIAIDDFGTGQSSLRYLKRFNVDTLKIDRSFVKDTPNDSEDSAIAKAVIALGHGLGMKVVAEGVETQAQLDFLHAHGCDELQGYLLSRPVVAQAFAAWFRLQDVPASPAAN</sequence>
<dbReference type="InterPro" id="IPR035919">
    <property type="entry name" value="EAL_sf"/>
</dbReference>
<accession>A0ABN1K060</accession>
<feature type="domain" description="GGDEF" evidence="3">
    <location>
        <begin position="414"/>
        <end position="558"/>
    </location>
</feature>
<dbReference type="Gene3D" id="3.30.450.20">
    <property type="entry name" value="PAS domain"/>
    <property type="match status" value="1"/>
</dbReference>
<dbReference type="Pfam" id="PF00990">
    <property type="entry name" value="GGDEF"/>
    <property type="match status" value="1"/>
</dbReference>
<name>A0ABN1K060_9BURK</name>
<dbReference type="CDD" id="cd01948">
    <property type="entry name" value="EAL"/>
    <property type="match status" value="1"/>
</dbReference>
<dbReference type="Gene3D" id="3.20.20.450">
    <property type="entry name" value="EAL domain"/>
    <property type="match status" value="1"/>
</dbReference>
<dbReference type="InterPro" id="IPR029787">
    <property type="entry name" value="Nucleotide_cyclase"/>
</dbReference>
<dbReference type="RefSeq" id="WP_141287769.1">
    <property type="nucleotide sequence ID" value="NZ_BAAAEW010000013.1"/>
</dbReference>
<keyword evidence="5" id="KW-1185">Reference proteome</keyword>
<protein>
    <recommendedName>
        <fullName evidence="6">EAL domain-containing protein</fullName>
    </recommendedName>
</protein>
<evidence type="ECO:0000313" key="5">
    <source>
        <dbReference type="Proteomes" id="UP001500279"/>
    </source>
</evidence>
<gene>
    <name evidence="4" type="ORF">GCM10009107_23250</name>
</gene>
<dbReference type="EMBL" id="BAAAEW010000013">
    <property type="protein sequence ID" value="GAA0750953.1"/>
    <property type="molecule type" value="Genomic_DNA"/>
</dbReference>
<evidence type="ECO:0000259" key="2">
    <source>
        <dbReference type="PROSITE" id="PS50885"/>
    </source>
</evidence>
<organism evidence="4 5">
    <name type="scientific">Ideonella azotifigens</name>
    <dbReference type="NCBI Taxonomy" id="513160"/>
    <lineage>
        <taxon>Bacteria</taxon>
        <taxon>Pseudomonadati</taxon>
        <taxon>Pseudomonadota</taxon>
        <taxon>Betaproteobacteria</taxon>
        <taxon>Burkholderiales</taxon>
        <taxon>Sphaerotilaceae</taxon>
        <taxon>Ideonella</taxon>
    </lineage>
</organism>
<dbReference type="Pfam" id="PF00672">
    <property type="entry name" value="HAMP"/>
    <property type="match status" value="1"/>
</dbReference>
<dbReference type="SUPFAM" id="SSF55073">
    <property type="entry name" value="Nucleotide cyclase"/>
    <property type="match status" value="1"/>
</dbReference>
<dbReference type="SMART" id="SM00267">
    <property type="entry name" value="GGDEF"/>
    <property type="match status" value="1"/>
</dbReference>
<reference evidence="4 5" key="1">
    <citation type="journal article" date="2019" name="Int. J. Syst. Evol. Microbiol.">
        <title>The Global Catalogue of Microorganisms (GCM) 10K type strain sequencing project: providing services to taxonomists for standard genome sequencing and annotation.</title>
        <authorList>
            <consortium name="The Broad Institute Genomics Platform"/>
            <consortium name="The Broad Institute Genome Sequencing Center for Infectious Disease"/>
            <person name="Wu L."/>
            <person name="Ma J."/>
        </authorList>
    </citation>
    <scope>NUCLEOTIDE SEQUENCE [LARGE SCALE GENOMIC DNA]</scope>
    <source>
        <strain evidence="4 5">JCM 15503</strain>
    </source>
</reference>
<dbReference type="SUPFAM" id="SSF141868">
    <property type="entry name" value="EAL domain-like"/>
    <property type="match status" value="1"/>
</dbReference>
<feature type="domain" description="HAMP" evidence="2">
    <location>
        <begin position="300"/>
        <end position="353"/>
    </location>
</feature>
<dbReference type="Gene3D" id="3.30.70.270">
    <property type="match status" value="1"/>
</dbReference>
<dbReference type="CDD" id="cd01949">
    <property type="entry name" value="GGDEF"/>
    <property type="match status" value="1"/>
</dbReference>